<evidence type="ECO:0000256" key="2">
    <source>
        <dbReference type="SAM" id="MobiDB-lite"/>
    </source>
</evidence>
<feature type="compositionally biased region" description="Basic and acidic residues" evidence="2">
    <location>
        <begin position="25"/>
        <end position="42"/>
    </location>
</feature>
<keyword evidence="1" id="KW-0863">Zinc-finger</keyword>
<dbReference type="GO" id="GO:0008270">
    <property type="term" value="F:zinc ion binding"/>
    <property type="evidence" value="ECO:0007669"/>
    <property type="project" value="UniProtKB-KW"/>
</dbReference>
<dbReference type="PANTHER" id="PTHR36886:SF8">
    <property type="entry name" value="ZINC FINGER CCCH DOMAIN-CONTAINING PROTEIN 38"/>
    <property type="match status" value="1"/>
</dbReference>
<feature type="region of interest" description="Disordered" evidence="2">
    <location>
        <begin position="210"/>
        <end position="236"/>
    </location>
</feature>
<dbReference type="Gene3D" id="1.20.120.1350">
    <property type="entry name" value="Pneumovirus matrix protein 2 (M2), zinc-binding domain"/>
    <property type="match status" value="1"/>
</dbReference>
<accession>A0ABC8SVL4</accession>
<dbReference type="Proteomes" id="UP001642360">
    <property type="component" value="Unassembled WGS sequence"/>
</dbReference>
<dbReference type="PANTHER" id="PTHR36886">
    <property type="entry name" value="PROTEIN FRIGIDA-ESSENTIAL 1"/>
    <property type="match status" value="1"/>
</dbReference>
<dbReference type="Pfam" id="PF00642">
    <property type="entry name" value="zf-CCCH"/>
    <property type="match status" value="1"/>
</dbReference>
<dbReference type="SMART" id="SM00356">
    <property type="entry name" value="ZnF_C3H1"/>
    <property type="match status" value="2"/>
</dbReference>
<feature type="domain" description="C3H1-type" evidence="3">
    <location>
        <begin position="242"/>
        <end position="269"/>
    </location>
</feature>
<evidence type="ECO:0000313" key="5">
    <source>
        <dbReference type="Proteomes" id="UP001642360"/>
    </source>
</evidence>
<dbReference type="PROSITE" id="PS50103">
    <property type="entry name" value="ZF_C3H1"/>
    <property type="match status" value="2"/>
</dbReference>
<feature type="compositionally biased region" description="Basic and acidic residues" evidence="2">
    <location>
        <begin position="134"/>
        <end position="144"/>
    </location>
</feature>
<feature type="domain" description="C3H1-type" evidence="3">
    <location>
        <begin position="177"/>
        <end position="204"/>
    </location>
</feature>
<evidence type="ECO:0000313" key="4">
    <source>
        <dbReference type="EMBL" id="CAK9161236.1"/>
    </source>
</evidence>
<feature type="compositionally biased region" description="Basic and acidic residues" evidence="2">
    <location>
        <begin position="355"/>
        <end position="364"/>
    </location>
</feature>
<evidence type="ECO:0000256" key="1">
    <source>
        <dbReference type="PROSITE-ProRule" id="PRU00723"/>
    </source>
</evidence>
<sequence length="859" mass="96202">MSGSGRKRTSKWDLKEVPQLSPGNTHKDAWPGRSVADYKDGGEFSDPTMEWDEDGSYSTKMSPGLEDWRQLKQHHHSRKTGYDRSYRNSRSRSRSPQRGLKRESELNNRSIVTQPREGFTTGRSRRGDSCSYGHQDDKNSKDRKLYEGSVTDGWVGRHRRGEASKYLTSDDNRKQQLISNVLCSDFSKGKCRWGESCNYAHHIAAADQIRKGSPNKEFRERENDRRNKGASFERSRNHETCRSGDIPCKFFGAGNCRNGKFCRFSHHRQTRDSPNDRPRDDWRRRSENLGNVDQLRESLRWNDTSVSVVAKLPEQNESRNGIVGVPEQKARRWSMNDRWEHSLNNENRSQVQQKDSTKTVESDERDYLQHEAENGADMCVSESRGGENWFGDMEMSPAWDHKLSSPCNIIRGEPGDIAPTSQSLNLDEIESTLQTGEQDTTQEGSQKHHSFVTMHPLVSENYCLQSNHDLRENAADCEDWRGTKDIAMRSIDLNISATVLPSQSLDQNSQNLSAVTQPLPGLNAVDQIQHTIAPQDPRRTIITNTPNQQLRKQGMSFSKTDVVYKNEPVILSEIPPSHNIVSREKISEISKLSSSLARLLENGQPLPQLYAALNGSKSTGIVSSPLSNAAGPVALVAAATSKLNAGIGPPKQYDPIDDSIELFKSDVSNPCAGFGPNSVETKNTADQKPEIPSQMLFPLSVSSSSGGDLCKTGNLDVELNNASCQLNRMNPTAHCEREENDGMLAEENKKLEDNASLVKIDGDGSTHESKKHIDGKGYRAFKFALAEFVKELLKPKWKDGQISKEAHKTIVKKVVDKVTGSIQGANIPQSTEKIENYLLSAKPKLSKLVQAYVEKHQKS</sequence>
<keyword evidence="5" id="KW-1185">Reference proteome</keyword>
<dbReference type="EMBL" id="CAUOFW020003647">
    <property type="protein sequence ID" value="CAK9161236.1"/>
    <property type="molecule type" value="Genomic_DNA"/>
</dbReference>
<comment type="caution">
    <text evidence="4">The sequence shown here is derived from an EMBL/GenBank/DDBJ whole genome shotgun (WGS) entry which is preliminary data.</text>
</comment>
<dbReference type="Gene3D" id="3.30.1370.210">
    <property type="match status" value="1"/>
</dbReference>
<gene>
    <name evidence="4" type="ORF">ILEXP_LOCUS30029</name>
</gene>
<proteinExistence type="predicted"/>
<protein>
    <recommendedName>
        <fullName evidence="3">C3H1-type domain-containing protein</fullName>
    </recommendedName>
</protein>
<evidence type="ECO:0000259" key="3">
    <source>
        <dbReference type="PROSITE" id="PS50103"/>
    </source>
</evidence>
<reference evidence="4 5" key="1">
    <citation type="submission" date="2024-02" db="EMBL/GenBank/DDBJ databases">
        <authorList>
            <person name="Vignale AGUSTIN F."/>
            <person name="Sosa J E."/>
            <person name="Modenutti C."/>
        </authorList>
    </citation>
    <scope>NUCLEOTIDE SEQUENCE [LARGE SCALE GENOMIC DNA]</scope>
</reference>
<feature type="region of interest" description="Disordered" evidence="2">
    <location>
        <begin position="340"/>
        <end position="364"/>
    </location>
</feature>
<feature type="region of interest" description="Disordered" evidence="2">
    <location>
        <begin position="1"/>
        <end position="144"/>
    </location>
</feature>
<feature type="zinc finger region" description="C3H1-type" evidence="1">
    <location>
        <begin position="177"/>
        <end position="204"/>
    </location>
</feature>
<name>A0ABC8SVL4_9AQUA</name>
<keyword evidence="1" id="KW-0479">Metal-binding</keyword>
<dbReference type="AlphaFoldDB" id="A0ABC8SVL4"/>
<organism evidence="4 5">
    <name type="scientific">Ilex paraguariensis</name>
    <name type="common">yerba mate</name>
    <dbReference type="NCBI Taxonomy" id="185542"/>
    <lineage>
        <taxon>Eukaryota</taxon>
        <taxon>Viridiplantae</taxon>
        <taxon>Streptophyta</taxon>
        <taxon>Embryophyta</taxon>
        <taxon>Tracheophyta</taxon>
        <taxon>Spermatophyta</taxon>
        <taxon>Magnoliopsida</taxon>
        <taxon>eudicotyledons</taxon>
        <taxon>Gunneridae</taxon>
        <taxon>Pentapetalae</taxon>
        <taxon>asterids</taxon>
        <taxon>campanulids</taxon>
        <taxon>Aquifoliales</taxon>
        <taxon>Aquifoliaceae</taxon>
        <taxon>Ilex</taxon>
    </lineage>
</organism>
<feature type="zinc finger region" description="C3H1-type" evidence="1">
    <location>
        <begin position="242"/>
        <end position="269"/>
    </location>
</feature>
<feature type="compositionally biased region" description="Polar residues" evidence="2">
    <location>
        <begin position="344"/>
        <end position="354"/>
    </location>
</feature>
<dbReference type="InterPro" id="IPR000571">
    <property type="entry name" value="Znf_CCCH"/>
</dbReference>
<keyword evidence="1" id="KW-0862">Zinc</keyword>
<dbReference type="InterPro" id="IPR052650">
    <property type="entry name" value="Zinc_finger_CCCH"/>
</dbReference>